<dbReference type="InterPro" id="IPR036317">
    <property type="entry name" value="Cullin_homology_sf"/>
</dbReference>
<accession>A0ABR2EWB4</accession>
<dbReference type="SMART" id="SM00884">
    <property type="entry name" value="Cullin_Nedd8"/>
    <property type="match status" value="1"/>
</dbReference>
<name>A0ABR2EWB4_9ROSI</name>
<gene>
    <name evidence="5" type="ORF">V6N12_005871</name>
</gene>
<dbReference type="Pfam" id="PF10557">
    <property type="entry name" value="Cullin_Nedd8"/>
    <property type="match status" value="1"/>
</dbReference>
<dbReference type="Proteomes" id="UP001472677">
    <property type="component" value="Unassembled WGS sequence"/>
</dbReference>
<dbReference type="Gene3D" id="1.20.1310.10">
    <property type="entry name" value="Cullin Repeats"/>
    <property type="match status" value="5"/>
</dbReference>
<dbReference type="InterPro" id="IPR001373">
    <property type="entry name" value="Cullin_N"/>
</dbReference>
<protein>
    <recommendedName>
        <fullName evidence="4">Cullin family profile domain-containing protein</fullName>
    </recommendedName>
</protein>
<sequence>MSNQKKRNFQIEAFKHRVVVDPKYAERTWKIIEHAIHEIYNHNASGLSFEELYRNAYNMVLHKFGDKLYFGLVTTMSAHLKEISKSIEVAQGALFLEELNRKWNDHNKALQMIRDILMYMDRTYIPNTRKTPVHELGLNLWRDNIIHSGKIQSRLLSTLLELVHKERTGDVIDRGLMRNIIKMLMDLGSSVYQEDFEKPFLEAEIRLNEEIERVAHYLDAKSEAKITNVVEKEMIANHMTRLVHMENSGLVNMLLDDKYEDLGKMYNLFKRVPNGLSMIRDVMISHLRETGKQLVTDVESSKDPVEFVQRLLDERDKYDKIICQAFSNSKTFQNALNSSFEYFINLNSRSPEFISLFVDDKLRKGLKGVTEEDVEIILDKVMMLFRYLREKDVFEKYYKQHLAKRLLSGKTVFDDPERSLIVKLKTECGYQFTSKLEGMFTDMKTSEDTMQGFYANHPELADGPTLVVQVLTTGSWPTQPTVTCNLPTEMETLCEKFRSHYLGTHTGRRLSWQTNMGTADIKATFGKGQKHELNVSTYQMCVLMLFNNSDMLSYKEIEQATEIPASDLKRCLQSMACVKGKNVLRKEPMSKDIGTDDAFFVNEKFTSKFYKVKIGTVVAQKESEPEKLETRQRVEEDRKPQIEAAIVRIMKSRRVLDHNNVIAEVTKQLQSRFMANPTEIKKRIESLIEREFLERDSADRKLYRYLA</sequence>
<evidence type="ECO:0000313" key="5">
    <source>
        <dbReference type="EMBL" id="KAK8567275.1"/>
    </source>
</evidence>
<dbReference type="PANTHER" id="PTHR11932">
    <property type="entry name" value="CULLIN"/>
    <property type="match status" value="1"/>
</dbReference>
<evidence type="ECO:0000256" key="1">
    <source>
        <dbReference type="ARBA" id="ARBA00006019"/>
    </source>
</evidence>
<reference evidence="5 6" key="1">
    <citation type="journal article" date="2024" name="G3 (Bethesda)">
        <title>Genome assembly of Hibiscus sabdariffa L. provides insights into metabolisms of medicinal natural products.</title>
        <authorList>
            <person name="Kim T."/>
        </authorList>
    </citation>
    <scope>NUCLEOTIDE SEQUENCE [LARGE SCALE GENOMIC DNA]</scope>
    <source>
        <strain evidence="5">TK-2024</strain>
        <tissue evidence="5">Old leaves</tissue>
    </source>
</reference>
<evidence type="ECO:0000313" key="6">
    <source>
        <dbReference type="Proteomes" id="UP001472677"/>
    </source>
</evidence>
<dbReference type="Gene3D" id="1.10.10.10">
    <property type="entry name" value="Winged helix-like DNA-binding domain superfamily/Winged helix DNA-binding domain"/>
    <property type="match status" value="1"/>
</dbReference>
<dbReference type="SUPFAM" id="SSF74788">
    <property type="entry name" value="Cullin repeat-like"/>
    <property type="match status" value="1"/>
</dbReference>
<comment type="caution">
    <text evidence="5">The sequence shown here is derived from an EMBL/GenBank/DDBJ whole genome shotgun (WGS) entry which is preliminary data.</text>
</comment>
<organism evidence="5 6">
    <name type="scientific">Hibiscus sabdariffa</name>
    <name type="common">roselle</name>
    <dbReference type="NCBI Taxonomy" id="183260"/>
    <lineage>
        <taxon>Eukaryota</taxon>
        <taxon>Viridiplantae</taxon>
        <taxon>Streptophyta</taxon>
        <taxon>Embryophyta</taxon>
        <taxon>Tracheophyta</taxon>
        <taxon>Spermatophyta</taxon>
        <taxon>Magnoliopsida</taxon>
        <taxon>eudicotyledons</taxon>
        <taxon>Gunneridae</taxon>
        <taxon>Pentapetalae</taxon>
        <taxon>rosids</taxon>
        <taxon>malvids</taxon>
        <taxon>Malvales</taxon>
        <taxon>Malvaceae</taxon>
        <taxon>Malvoideae</taxon>
        <taxon>Hibiscus</taxon>
    </lineage>
</organism>
<dbReference type="InterPro" id="IPR045093">
    <property type="entry name" value="Cullin"/>
</dbReference>
<dbReference type="Pfam" id="PF26557">
    <property type="entry name" value="Cullin_AB"/>
    <property type="match status" value="1"/>
</dbReference>
<dbReference type="InterPro" id="IPR036388">
    <property type="entry name" value="WH-like_DNA-bd_sf"/>
</dbReference>
<keyword evidence="6" id="KW-1185">Reference proteome</keyword>
<proteinExistence type="inferred from homology"/>
<evidence type="ECO:0000256" key="3">
    <source>
        <dbReference type="RuleBase" id="RU003829"/>
    </source>
</evidence>
<dbReference type="InterPro" id="IPR059120">
    <property type="entry name" value="Cullin-like_AB"/>
</dbReference>
<dbReference type="EMBL" id="JBBPBM010000009">
    <property type="protein sequence ID" value="KAK8567275.1"/>
    <property type="molecule type" value="Genomic_DNA"/>
</dbReference>
<dbReference type="InterPro" id="IPR016158">
    <property type="entry name" value="Cullin_homology"/>
</dbReference>
<dbReference type="SUPFAM" id="SSF46785">
    <property type="entry name" value="Winged helix' DNA-binding domain"/>
    <property type="match status" value="1"/>
</dbReference>
<evidence type="ECO:0000259" key="4">
    <source>
        <dbReference type="PROSITE" id="PS50069"/>
    </source>
</evidence>
<evidence type="ECO:0000256" key="2">
    <source>
        <dbReference type="PROSITE-ProRule" id="PRU00330"/>
    </source>
</evidence>
<dbReference type="InterPro" id="IPR019559">
    <property type="entry name" value="Cullin_neddylation_domain"/>
</dbReference>
<dbReference type="InterPro" id="IPR016159">
    <property type="entry name" value="Cullin_repeat-like_dom_sf"/>
</dbReference>
<dbReference type="Pfam" id="PF00888">
    <property type="entry name" value="Cullin"/>
    <property type="match status" value="1"/>
</dbReference>
<dbReference type="SUPFAM" id="SSF75632">
    <property type="entry name" value="Cullin homology domain"/>
    <property type="match status" value="1"/>
</dbReference>
<dbReference type="Gene3D" id="3.30.230.130">
    <property type="entry name" value="Cullin, Chain C, Domain 2"/>
    <property type="match status" value="1"/>
</dbReference>
<dbReference type="InterPro" id="IPR036390">
    <property type="entry name" value="WH_DNA-bd_sf"/>
</dbReference>
<comment type="similarity">
    <text evidence="1 2 3">Belongs to the cullin family.</text>
</comment>
<dbReference type="SMART" id="SM00182">
    <property type="entry name" value="CULLIN"/>
    <property type="match status" value="1"/>
</dbReference>
<feature type="domain" description="Cullin family profile" evidence="4">
    <location>
        <begin position="349"/>
        <end position="576"/>
    </location>
</feature>
<dbReference type="PROSITE" id="PS50069">
    <property type="entry name" value="CULLIN_2"/>
    <property type="match status" value="1"/>
</dbReference>